<dbReference type="PANTHER" id="PTHR30213:SF0">
    <property type="entry name" value="UPF0761 MEMBRANE PROTEIN YIHY"/>
    <property type="match status" value="1"/>
</dbReference>
<feature type="transmembrane region" description="Helical" evidence="6">
    <location>
        <begin position="239"/>
        <end position="264"/>
    </location>
</feature>
<evidence type="ECO:0000256" key="5">
    <source>
        <dbReference type="ARBA" id="ARBA00023136"/>
    </source>
</evidence>
<feature type="transmembrane region" description="Helical" evidence="6">
    <location>
        <begin position="65"/>
        <end position="86"/>
    </location>
</feature>
<evidence type="ECO:0000256" key="1">
    <source>
        <dbReference type="ARBA" id="ARBA00004651"/>
    </source>
</evidence>
<dbReference type="PANTHER" id="PTHR30213">
    <property type="entry name" value="INNER MEMBRANE PROTEIN YHJD"/>
    <property type="match status" value="1"/>
</dbReference>
<proteinExistence type="predicted"/>
<feature type="transmembrane region" description="Helical" evidence="6">
    <location>
        <begin position="205"/>
        <end position="227"/>
    </location>
</feature>
<dbReference type="Pfam" id="PF03631">
    <property type="entry name" value="Virul_fac_BrkB"/>
    <property type="match status" value="1"/>
</dbReference>
<protein>
    <submittedName>
        <fullName evidence="7">YihY/virulence factor BrkB family protein</fullName>
    </submittedName>
</protein>
<evidence type="ECO:0000256" key="6">
    <source>
        <dbReference type="SAM" id="Phobius"/>
    </source>
</evidence>
<evidence type="ECO:0000256" key="4">
    <source>
        <dbReference type="ARBA" id="ARBA00022989"/>
    </source>
</evidence>
<dbReference type="InterPro" id="IPR017039">
    <property type="entry name" value="Virul_fac_BrkB"/>
</dbReference>
<reference evidence="9 10" key="1">
    <citation type="submission" date="2018-08" db="EMBL/GenBank/DDBJ databases">
        <title>A genome reference for cultivated species of the human gut microbiota.</title>
        <authorList>
            <person name="Zou Y."/>
            <person name="Xue W."/>
            <person name="Luo G."/>
        </authorList>
    </citation>
    <scope>NUCLEOTIDE SEQUENCE [LARGE SCALE GENOMIC DNA]</scope>
    <source>
        <strain evidence="7 9">AF45-17</strain>
        <strain evidence="8 10">AM28-39</strain>
    </source>
</reference>
<organism evidence="7 9">
    <name type="scientific">Coprococcus catus</name>
    <dbReference type="NCBI Taxonomy" id="116085"/>
    <lineage>
        <taxon>Bacteria</taxon>
        <taxon>Bacillati</taxon>
        <taxon>Bacillota</taxon>
        <taxon>Clostridia</taxon>
        <taxon>Lachnospirales</taxon>
        <taxon>Lachnospiraceae</taxon>
        <taxon>Coprococcus</taxon>
    </lineage>
</organism>
<dbReference type="GO" id="GO:0005886">
    <property type="term" value="C:plasma membrane"/>
    <property type="evidence" value="ECO:0007669"/>
    <property type="project" value="UniProtKB-SubCell"/>
</dbReference>
<keyword evidence="10" id="KW-1185">Reference proteome</keyword>
<name>A0A3E2TRX8_9FIRM</name>
<accession>A0A3E2TRX8</accession>
<sequence length="320" mass="37001">MFYFNIFKKLVNRSSSQLLIFVIYDKMKPCDVLTRGESMHSILRWVKGFLKKNTEDHLGAYASQAAFFIVLSAFPFCIFLLTLLRYSPLTYEDLLNILQMLSPKMANDVIRLVMKEVYEQSTIAITSFTIIFVLWSAGRGILSITRGINEIYHINETRNYFYIRFISAVYTLWLAVALIVTLGLLVFGNVFYRKVIKLLPVLHEFAAFVISIRMLIIFGLLTMFFIFVYKVLPNKKTPLLYVLPGAISCSIGWMITSSIFAIYFNYSHSFIYMYGSLAGIMMIMLWLYTCMYQLFLGAELNNLLHPESISGDTAEDIFKY</sequence>
<evidence type="ECO:0000313" key="9">
    <source>
        <dbReference type="Proteomes" id="UP000260773"/>
    </source>
</evidence>
<evidence type="ECO:0000313" key="8">
    <source>
        <dbReference type="EMBL" id="RGC46995.1"/>
    </source>
</evidence>
<dbReference type="Proteomes" id="UP000260773">
    <property type="component" value="Unassembled WGS sequence"/>
</dbReference>
<dbReference type="NCBIfam" id="TIGR00765">
    <property type="entry name" value="yihY_not_rbn"/>
    <property type="match status" value="1"/>
</dbReference>
<dbReference type="EMBL" id="QVFD01000007">
    <property type="protein sequence ID" value="RGC46995.1"/>
    <property type="molecule type" value="Genomic_DNA"/>
</dbReference>
<keyword evidence="3 6" id="KW-0812">Transmembrane</keyword>
<dbReference type="AlphaFoldDB" id="A0A3E2TRX8"/>
<comment type="caution">
    <text evidence="7">The sequence shown here is derived from an EMBL/GenBank/DDBJ whole genome shotgun (WGS) entry which is preliminary data.</text>
</comment>
<evidence type="ECO:0000256" key="2">
    <source>
        <dbReference type="ARBA" id="ARBA00022475"/>
    </source>
</evidence>
<dbReference type="Proteomes" id="UP000261231">
    <property type="component" value="Unassembled WGS sequence"/>
</dbReference>
<keyword evidence="5 6" id="KW-0472">Membrane</keyword>
<evidence type="ECO:0000313" key="10">
    <source>
        <dbReference type="Proteomes" id="UP000261231"/>
    </source>
</evidence>
<dbReference type="OrthoDB" id="9775903at2"/>
<feature type="transmembrane region" description="Helical" evidence="6">
    <location>
        <begin position="162"/>
        <end position="185"/>
    </location>
</feature>
<dbReference type="PIRSF" id="PIRSF035875">
    <property type="entry name" value="RNase_BN"/>
    <property type="match status" value="1"/>
</dbReference>
<keyword evidence="4 6" id="KW-1133">Transmembrane helix</keyword>
<feature type="transmembrane region" description="Helical" evidence="6">
    <location>
        <begin position="122"/>
        <end position="142"/>
    </location>
</feature>
<comment type="subcellular location">
    <subcellularLocation>
        <location evidence="1">Cell membrane</location>
        <topology evidence="1">Multi-pass membrane protein</topology>
    </subcellularLocation>
</comment>
<evidence type="ECO:0000313" key="7">
    <source>
        <dbReference type="EMBL" id="RGB81669.1"/>
    </source>
</evidence>
<gene>
    <name evidence="7" type="ORF">DW070_02450</name>
    <name evidence="8" type="ORF">DW747_08810</name>
</gene>
<dbReference type="EMBL" id="QVEP01000004">
    <property type="protein sequence ID" value="RGB81669.1"/>
    <property type="molecule type" value="Genomic_DNA"/>
</dbReference>
<keyword evidence="2" id="KW-1003">Cell membrane</keyword>
<feature type="transmembrane region" description="Helical" evidence="6">
    <location>
        <begin position="270"/>
        <end position="288"/>
    </location>
</feature>
<evidence type="ECO:0000256" key="3">
    <source>
        <dbReference type="ARBA" id="ARBA00022692"/>
    </source>
</evidence>